<evidence type="ECO:0000256" key="3">
    <source>
        <dbReference type="ARBA" id="ARBA00022670"/>
    </source>
</evidence>
<feature type="signal peptide" evidence="11">
    <location>
        <begin position="1"/>
        <end position="22"/>
    </location>
</feature>
<gene>
    <name evidence="14" type="primary">LOC108005343</name>
</gene>
<evidence type="ECO:0000313" key="14">
    <source>
        <dbReference type="RefSeq" id="XP_016924071.2"/>
    </source>
</evidence>
<keyword evidence="5" id="KW-0378">Hydrolase</keyword>
<feature type="domain" description="Peptidase S1" evidence="12">
    <location>
        <begin position="33"/>
        <end position="255"/>
    </location>
</feature>
<dbReference type="GO" id="GO:0006508">
    <property type="term" value="P:proteolysis"/>
    <property type="evidence" value="ECO:0007669"/>
    <property type="project" value="UniProtKB-KW"/>
</dbReference>
<dbReference type="GeneID" id="108005343"/>
<dbReference type="GO" id="GO:0004252">
    <property type="term" value="F:serine-type endopeptidase activity"/>
    <property type="evidence" value="ECO:0007669"/>
    <property type="project" value="UniProtKB-EC"/>
</dbReference>
<dbReference type="RefSeq" id="XP_016924071.2">
    <property type="nucleotide sequence ID" value="XM_017068582.4"/>
</dbReference>
<protein>
    <recommendedName>
        <fullName evidence="10">trypsin</fullName>
        <ecNumber evidence="10">3.4.21.4</ecNumber>
    </recommendedName>
</protein>
<evidence type="ECO:0000256" key="5">
    <source>
        <dbReference type="ARBA" id="ARBA00022801"/>
    </source>
</evidence>
<dbReference type="PROSITE" id="PS50240">
    <property type="entry name" value="TRYPSIN_DOM"/>
    <property type="match status" value="1"/>
</dbReference>
<dbReference type="CDD" id="cd00190">
    <property type="entry name" value="Tryp_SPc"/>
    <property type="match status" value="1"/>
</dbReference>
<evidence type="ECO:0000313" key="13">
    <source>
        <dbReference type="Proteomes" id="UP001652628"/>
    </source>
</evidence>
<evidence type="ECO:0000259" key="12">
    <source>
        <dbReference type="PROSITE" id="PS50240"/>
    </source>
</evidence>
<organism evidence="13 14">
    <name type="scientific">Drosophila suzukii</name>
    <name type="common">Spotted-wing drosophila fruit fly</name>
    <dbReference type="NCBI Taxonomy" id="28584"/>
    <lineage>
        <taxon>Eukaryota</taxon>
        <taxon>Metazoa</taxon>
        <taxon>Ecdysozoa</taxon>
        <taxon>Arthropoda</taxon>
        <taxon>Hexapoda</taxon>
        <taxon>Insecta</taxon>
        <taxon>Pterygota</taxon>
        <taxon>Neoptera</taxon>
        <taxon>Endopterygota</taxon>
        <taxon>Diptera</taxon>
        <taxon>Brachycera</taxon>
        <taxon>Muscomorpha</taxon>
        <taxon>Ephydroidea</taxon>
        <taxon>Drosophilidae</taxon>
        <taxon>Drosophila</taxon>
        <taxon>Sophophora</taxon>
    </lineage>
</organism>
<accession>A0AB39YYA1</accession>
<evidence type="ECO:0000256" key="9">
    <source>
        <dbReference type="ARBA" id="ARBA00036320"/>
    </source>
</evidence>
<dbReference type="InterPro" id="IPR009003">
    <property type="entry name" value="Peptidase_S1_PA"/>
</dbReference>
<dbReference type="SUPFAM" id="SSF50494">
    <property type="entry name" value="Trypsin-like serine proteases"/>
    <property type="match status" value="1"/>
</dbReference>
<dbReference type="Pfam" id="PF00089">
    <property type="entry name" value="Trypsin"/>
    <property type="match status" value="1"/>
</dbReference>
<comment type="similarity">
    <text evidence="2">Belongs to the peptidase S1 family.</text>
</comment>
<evidence type="ECO:0000256" key="4">
    <source>
        <dbReference type="ARBA" id="ARBA00022729"/>
    </source>
</evidence>
<dbReference type="EC" id="3.4.21.4" evidence="10"/>
<evidence type="ECO:0000256" key="10">
    <source>
        <dbReference type="ARBA" id="ARBA00038868"/>
    </source>
</evidence>
<name>A0AB39YYA1_DROSZ</name>
<dbReference type="PRINTS" id="PR00722">
    <property type="entry name" value="CHYMOTRYPSIN"/>
</dbReference>
<evidence type="ECO:0000256" key="8">
    <source>
        <dbReference type="ARBA" id="ARBA00023157"/>
    </source>
</evidence>
<keyword evidence="13" id="KW-1185">Reference proteome</keyword>
<evidence type="ECO:0000256" key="2">
    <source>
        <dbReference type="ARBA" id="ARBA00007664"/>
    </source>
</evidence>
<evidence type="ECO:0000256" key="11">
    <source>
        <dbReference type="SAM" id="SignalP"/>
    </source>
</evidence>
<comment type="subcellular location">
    <subcellularLocation>
        <location evidence="1">Secreted</location>
        <location evidence="1">Extracellular space</location>
    </subcellularLocation>
</comment>
<keyword evidence="6" id="KW-0720">Serine protease</keyword>
<dbReference type="SMART" id="SM00020">
    <property type="entry name" value="Tryp_SPc"/>
    <property type="match status" value="1"/>
</dbReference>
<keyword evidence="4 11" id="KW-0732">Signal</keyword>
<keyword evidence="7" id="KW-0865">Zymogen</keyword>
<dbReference type="PROSITE" id="PS00134">
    <property type="entry name" value="TRYPSIN_HIS"/>
    <property type="match status" value="1"/>
</dbReference>
<comment type="catalytic activity">
    <reaction evidence="9">
        <text>Preferential cleavage: Arg-|-Xaa, Lys-|-Xaa.</text>
        <dbReference type="EC" id="3.4.21.4"/>
    </reaction>
</comment>
<proteinExistence type="inferred from homology"/>
<dbReference type="InterPro" id="IPR001254">
    <property type="entry name" value="Trypsin_dom"/>
</dbReference>
<feature type="chain" id="PRO_5047317548" description="trypsin" evidence="11">
    <location>
        <begin position="23"/>
        <end position="256"/>
    </location>
</feature>
<reference evidence="14" key="1">
    <citation type="submission" date="2025-08" db="UniProtKB">
        <authorList>
            <consortium name="RefSeq"/>
        </authorList>
    </citation>
    <scope>IDENTIFICATION</scope>
</reference>
<dbReference type="InterPro" id="IPR018114">
    <property type="entry name" value="TRYPSIN_HIS"/>
</dbReference>
<keyword evidence="8" id="KW-1015">Disulfide bond</keyword>
<keyword evidence="3 14" id="KW-0645">Protease</keyword>
<dbReference type="GO" id="GO:0005576">
    <property type="term" value="C:extracellular region"/>
    <property type="evidence" value="ECO:0007669"/>
    <property type="project" value="UniProtKB-SubCell"/>
</dbReference>
<dbReference type="InterPro" id="IPR050430">
    <property type="entry name" value="Peptidase_S1"/>
</dbReference>
<evidence type="ECO:0000256" key="6">
    <source>
        <dbReference type="ARBA" id="ARBA00022825"/>
    </source>
</evidence>
<sequence length="256" mass="27173">MLPFWTFLFLLCAAGSLGQVQAKSNDSVVEPRIVGGTRAKEGQFPHQISLRRRGGHTCGGSIISENYIVTAAHCVKQGSNVAPADQLSIQAGSLLLSSGGVVIPVATVTVHPNYKGNGYDVAVLRLKQSLNLGSNIAAIQLATDDPPTDATVDISGWGYISQKGPISNSLLYVQVKALSRETCQRHYLRQLPETTMCLMHPSNKGACYGDSGGPATYGGKLVGLASFVIGGCGRNAPDGYERVSKLRSWIREKASL</sequence>
<dbReference type="AlphaFoldDB" id="A0AB39YYA1"/>
<dbReference type="PANTHER" id="PTHR24276">
    <property type="entry name" value="POLYSERASE-RELATED"/>
    <property type="match status" value="1"/>
</dbReference>
<evidence type="ECO:0000256" key="7">
    <source>
        <dbReference type="ARBA" id="ARBA00023145"/>
    </source>
</evidence>
<dbReference type="Proteomes" id="UP001652628">
    <property type="component" value="Chromosome X"/>
</dbReference>
<dbReference type="InterPro" id="IPR001314">
    <property type="entry name" value="Peptidase_S1A"/>
</dbReference>
<dbReference type="PANTHER" id="PTHR24276:SF91">
    <property type="entry name" value="AT26814P-RELATED"/>
    <property type="match status" value="1"/>
</dbReference>
<evidence type="ECO:0000256" key="1">
    <source>
        <dbReference type="ARBA" id="ARBA00004239"/>
    </source>
</evidence>
<dbReference type="InterPro" id="IPR043504">
    <property type="entry name" value="Peptidase_S1_PA_chymotrypsin"/>
</dbReference>
<dbReference type="Gene3D" id="2.40.10.10">
    <property type="entry name" value="Trypsin-like serine proteases"/>
    <property type="match status" value="1"/>
</dbReference>